<dbReference type="Gene3D" id="3.40.960.10">
    <property type="entry name" value="VSR Endonuclease"/>
    <property type="match status" value="1"/>
</dbReference>
<feature type="domain" description="Treble clef zinc finger" evidence="1">
    <location>
        <begin position="450"/>
        <end position="509"/>
    </location>
</feature>
<feature type="domain" description="Treble clef zinc finger" evidence="1">
    <location>
        <begin position="16"/>
        <end position="71"/>
    </location>
</feature>
<organism evidence="2 3">
    <name type="scientific">Paenibacillus aestuarii</name>
    <dbReference type="NCBI Taxonomy" id="516965"/>
    <lineage>
        <taxon>Bacteria</taxon>
        <taxon>Bacillati</taxon>
        <taxon>Bacillota</taxon>
        <taxon>Bacilli</taxon>
        <taxon>Bacillales</taxon>
        <taxon>Paenibacillaceae</taxon>
        <taxon>Paenibacillus</taxon>
    </lineage>
</organism>
<evidence type="ECO:0000313" key="3">
    <source>
        <dbReference type="Proteomes" id="UP001596044"/>
    </source>
</evidence>
<dbReference type="PANTHER" id="PTHR37317:SF1">
    <property type="entry name" value="ZINC-RIBBON DOMAIN-CONTAINING PROTEIN-RELATED"/>
    <property type="match status" value="1"/>
</dbReference>
<sequence length="657" mass="75048">MAIAIGTSIGEKFPILIKEWHLTKNGDHTPYNTGCGSEKKIWWLCEKGHEWSATPYNRTKGKTGCPYCSGRRATLENCLETKNKELSAEWHPSKNGTLSPRNVVSGTKRKFWWKCEKGHEWEASVWNRAKPKNATGCPRCSGYILTEEKSLANSKPELAKEWHPIKNGSETQNDVFIGSSKKVWWLCQNGHEWQAIISSRSKKNGNGCPYCSGQLASPEYCLAVSKPNLAKQWHPTKNGTLTPYDVTPGSGKAVWWICKKGHERKVAVNSCSDKDDICPICSAENKTSFMEQALYFYIKRVFANASNREIIEFMGKKSEADIFIPELNLAIEYDGFHHKKSGNIKKDERKNRFFYLNGIRLIRIRGADFPDLQAFGSSVITQYSNKEEEITSVVQEIFQFIRSEFVLSQTTIKEMIKQRDAQLDADRGNILEQYILSVKERNLSEANPDIAKEWHPTKNGSLLPENVFLNSIKKVWWICEKGHEWPSTINHRTNNGKRKGTGCPFCANKKVNAENSLALTNPELANQWHPTKNKEKPTEVFEESNKKAWWLCKKGHEWYTSPNLRKGGRNGCPICSNRIITMETSLGAVNPKLAKEWHPIKNGEMTPFDVPPVGAKKVWWLCEKGHEWQSRIANRSYGNGCKQCDLERRKNRKKETT</sequence>
<evidence type="ECO:0000259" key="1">
    <source>
        <dbReference type="Pfam" id="PF14311"/>
    </source>
</evidence>
<feature type="domain" description="Treble clef zinc finger" evidence="1">
    <location>
        <begin position="229"/>
        <end position="283"/>
    </location>
</feature>
<name>A0ABW0KFF5_9BACL</name>
<gene>
    <name evidence="2" type="ORF">ACFPOG_28600</name>
</gene>
<feature type="domain" description="Treble clef zinc finger" evidence="1">
    <location>
        <begin position="158"/>
        <end position="213"/>
    </location>
</feature>
<dbReference type="RefSeq" id="WP_270877708.1">
    <property type="nucleotide sequence ID" value="NZ_JAQFVF010000005.1"/>
</dbReference>
<evidence type="ECO:0000313" key="2">
    <source>
        <dbReference type="EMBL" id="MFC5452173.1"/>
    </source>
</evidence>
<feature type="domain" description="Treble clef zinc finger" evidence="1">
    <location>
        <begin position="86"/>
        <end position="142"/>
    </location>
</feature>
<reference evidence="3" key="1">
    <citation type="journal article" date="2019" name="Int. J. Syst. Evol. Microbiol.">
        <title>The Global Catalogue of Microorganisms (GCM) 10K type strain sequencing project: providing services to taxonomists for standard genome sequencing and annotation.</title>
        <authorList>
            <consortium name="The Broad Institute Genomics Platform"/>
            <consortium name="The Broad Institute Genome Sequencing Center for Infectious Disease"/>
            <person name="Wu L."/>
            <person name="Ma J."/>
        </authorList>
    </citation>
    <scope>NUCLEOTIDE SEQUENCE [LARGE SCALE GENOMIC DNA]</scope>
    <source>
        <strain evidence="3">KACC 11904</strain>
    </source>
</reference>
<proteinExistence type="predicted"/>
<dbReference type="EMBL" id="JBHSMJ010000042">
    <property type="protein sequence ID" value="MFC5452173.1"/>
    <property type="molecule type" value="Genomic_DNA"/>
</dbReference>
<feature type="domain" description="Treble clef zinc finger" evidence="1">
    <location>
        <begin position="524"/>
        <end position="578"/>
    </location>
</feature>
<comment type="caution">
    <text evidence="2">The sequence shown here is derived from an EMBL/GenBank/DDBJ whole genome shotgun (WGS) entry which is preliminary data.</text>
</comment>
<accession>A0ABW0KFF5</accession>
<dbReference type="PANTHER" id="PTHR37317">
    <property type="entry name" value="BLR8090 PROTEIN"/>
    <property type="match status" value="1"/>
</dbReference>
<dbReference type="Pfam" id="PF14311">
    <property type="entry name" value="DUF4379"/>
    <property type="match status" value="7"/>
</dbReference>
<protein>
    <submittedName>
        <fullName evidence="2">Zinc-ribbon domain-containing protein</fullName>
    </submittedName>
</protein>
<feature type="domain" description="Treble clef zinc finger" evidence="1">
    <location>
        <begin position="593"/>
        <end position="645"/>
    </location>
</feature>
<dbReference type="InterPro" id="IPR025487">
    <property type="entry name" value="DUF4379"/>
</dbReference>
<keyword evidence="3" id="KW-1185">Reference proteome</keyword>
<dbReference type="Proteomes" id="UP001596044">
    <property type="component" value="Unassembled WGS sequence"/>
</dbReference>